<evidence type="ECO:0000256" key="1">
    <source>
        <dbReference type="ARBA" id="ARBA00004123"/>
    </source>
</evidence>
<dbReference type="Proteomes" id="UP000783686">
    <property type="component" value="Unassembled WGS sequence"/>
</dbReference>
<accession>A0A811LDZ9</accession>
<dbReference type="InterPro" id="IPR022075">
    <property type="entry name" value="Symplekin_C"/>
</dbReference>
<evidence type="ECO:0000259" key="5">
    <source>
        <dbReference type="Pfam" id="PF11935"/>
    </source>
</evidence>
<keyword evidence="8" id="KW-1185">Reference proteome</keyword>
<dbReference type="InterPro" id="IPR032460">
    <property type="entry name" value="Symplekin/Pta1_N"/>
</dbReference>
<name>A0A811LDZ9_9BILA</name>
<keyword evidence="2" id="KW-0507">mRNA processing</keyword>
<feature type="region of interest" description="Disordered" evidence="4">
    <location>
        <begin position="497"/>
        <end position="524"/>
    </location>
</feature>
<feature type="domain" description="Symplekin C-terminal" evidence="6">
    <location>
        <begin position="913"/>
        <end position="1058"/>
    </location>
</feature>
<evidence type="ECO:0000259" key="6">
    <source>
        <dbReference type="Pfam" id="PF12295"/>
    </source>
</evidence>
<dbReference type="AlphaFoldDB" id="A0A811LDZ9"/>
<sequence length="1081" mass="123721">MAEEEENVNKKIGDLLRQARLPRRKDGEEKPPISYLEEAQNLIFSESELSLLDNFLDEMLEFLSERADPEFCKFTLGFIEKAVEKDPDVLKKITHNLNYVLHEKTAFSDQVQKRAIAVCSNIYPNVLKFAYERKNDSEAQKTWNMFNLVKARILAFIDSEDEGFRIYCVKFMETVILTQSSRSDFSVVTEYQKRFDLTGLSLIDHRFISQRQMESEMNHIFSRLIDELNSSTITSQTLLIILQVSCNIAKQRPERMTQVISTLESLHINLPPTLATHQVKSLRKELRYHMLKMLKHPINFSHHPRLQHLLTELGCSQSEIERNMPQRAEVAAVLQKRTALARAAAGAAHQAGPSTSKDKKNGDGTNDDSKKFRLNDDDYLDEGTAEILRGADGNKDLADASQKAVDITTDYVFDRLSLNVVVKLVSISLFTLPDEMPPAFQSTYTRIDNAGTEEQKKYLAKIIAMQLTKEGIGPGITFIREQKQQQYLARQSARMEGAVIPPTPGREDKLEGPSTSTTDEDKFVRPSLPKKSRITQWDILRNTKELLLPQAQNLSLMAFQRIMDNERRANQGGAFLAQHQLLTRLATRYLSKTHEQFTEMLIEYIIADQKNRAELALLWLNELFIQYGGYTVVLNSKGEPDVKEKYVRYDTALCSILGLLFNRKDNKETLFHRILLEVPLVTPAALTWLKKSCLDPIYGAFGMTTLREMILTRPRQRSELLKLFLSFSYYEPVVSAERSGQVVYDARDNCVTTAKELYVVDYIRDDLRDAIVEMSYQLTSPTAPKEIVVQVRRLSNEEADLLEDDTPWDESLVKAVIHLLVTLLPSDDSLLKHLAEITAKTTKDAQRTIFNCIVQGIKAIDMHSQALLDTIENCPPGAEILIARIVNLLTERNAPTQELVAKVRNLHNKRNTDIRSLLPVITGFDKEELLNLIPKFVMNATYHKSVPIFFKKLLYGRHIQTHEPLLSPVELLIELHHCEPRGMIEMGHLVHNTDLLLVDKTGLFQLGKEVVAQAIELLLNEYPISKLLHHSLQKIYERYPSLKNFIINMVKNITERHEYDEELQKLVVKLEGQRDPLTVQN</sequence>
<dbReference type="PANTHER" id="PTHR15245">
    <property type="entry name" value="SYMPLEKIN-RELATED"/>
    <property type="match status" value="1"/>
</dbReference>
<dbReference type="OrthoDB" id="331600at2759"/>
<dbReference type="EMBL" id="CAJFDH010000005">
    <property type="protein sequence ID" value="CAD5225913.1"/>
    <property type="molecule type" value="Genomic_DNA"/>
</dbReference>
<organism evidence="7 8">
    <name type="scientific">Bursaphelenchus okinawaensis</name>
    <dbReference type="NCBI Taxonomy" id="465554"/>
    <lineage>
        <taxon>Eukaryota</taxon>
        <taxon>Metazoa</taxon>
        <taxon>Ecdysozoa</taxon>
        <taxon>Nematoda</taxon>
        <taxon>Chromadorea</taxon>
        <taxon>Rhabditida</taxon>
        <taxon>Tylenchina</taxon>
        <taxon>Tylenchomorpha</taxon>
        <taxon>Aphelenchoidea</taxon>
        <taxon>Aphelenchoididae</taxon>
        <taxon>Bursaphelenchus</taxon>
    </lineage>
</organism>
<feature type="region of interest" description="Disordered" evidence="4">
    <location>
        <begin position="344"/>
        <end position="375"/>
    </location>
</feature>
<dbReference type="EMBL" id="CAJFCW020000005">
    <property type="protein sequence ID" value="CAG9121469.1"/>
    <property type="molecule type" value="Genomic_DNA"/>
</dbReference>
<dbReference type="Pfam" id="PF11935">
    <property type="entry name" value="SYMPK_PTA1_N"/>
    <property type="match status" value="1"/>
</dbReference>
<evidence type="ECO:0000313" key="7">
    <source>
        <dbReference type="EMBL" id="CAD5225913.1"/>
    </source>
</evidence>
<evidence type="ECO:0000313" key="8">
    <source>
        <dbReference type="Proteomes" id="UP000614601"/>
    </source>
</evidence>
<protein>
    <recommendedName>
        <fullName evidence="9">Symplekin</fullName>
    </recommendedName>
</protein>
<dbReference type="GO" id="GO:0006397">
    <property type="term" value="P:mRNA processing"/>
    <property type="evidence" value="ECO:0007669"/>
    <property type="project" value="UniProtKB-KW"/>
</dbReference>
<dbReference type="Proteomes" id="UP000614601">
    <property type="component" value="Unassembled WGS sequence"/>
</dbReference>
<dbReference type="Pfam" id="PF12295">
    <property type="entry name" value="Symplekin_C"/>
    <property type="match status" value="1"/>
</dbReference>
<dbReference type="InterPro" id="IPR021850">
    <property type="entry name" value="Symplekin/Pta1"/>
</dbReference>
<dbReference type="Gene3D" id="1.25.10.10">
    <property type="entry name" value="Leucine-rich Repeat Variant"/>
    <property type="match status" value="1"/>
</dbReference>
<evidence type="ECO:0000256" key="3">
    <source>
        <dbReference type="ARBA" id="ARBA00023242"/>
    </source>
</evidence>
<evidence type="ECO:0008006" key="9">
    <source>
        <dbReference type="Google" id="ProtNLM"/>
    </source>
</evidence>
<keyword evidence="3" id="KW-0539">Nucleus</keyword>
<evidence type="ECO:0000256" key="4">
    <source>
        <dbReference type="SAM" id="MobiDB-lite"/>
    </source>
</evidence>
<dbReference type="GO" id="GO:0005847">
    <property type="term" value="C:mRNA cleavage and polyadenylation specificity factor complex"/>
    <property type="evidence" value="ECO:0007669"/>
    <property type="project" value="TreeGrafter"/>
</dbReference>
<comment type="caution">
    <text evidence="7">The sequence shown here is derived from an EMBL/GenBank/DDBJ whole genome shotgun (WGS) entry which is preliminary data.</text>
</comment>
<feature type="compositionally biased region" description="Basic and acidic residues" evidence="4">
    <location>
        <begin position="356"/>
        <end position="375"/>
    </location>
</feature>
<evidence type="ECO:0000256" key="2">
    <source>
        <dbReference type="ARBA" id="ARBA00022664"/>
    </source>
</evidence>
<feature type="domain" description="Symplekin/Pta1 N-terminal" evidence="5">
    <location>
        <begin position="110"/>
        <end position="324"/>
    </location>
</feature>
<dbReference type="PANTHER" id="PTHR15245:SF20">
    <property type="entry name" value="SYMPLEKIN"/>
    <property type="match status" value="1"/>
</dbReference>
<dbReference type="InterPro" id="IPR011989">
    <property type="entry name" value="ARM-like"/>
</dbReference>
<gene>
    <name evidence="7" type="ORF">BOKJ2_LOCUS11815</name>
</gene>
<reference evidence="7" key="1">
    <citation type="submission" date="2020-09" db="EMBL/GenBank/DDBJ databases">
        <authorList>
            <person name="Kikuchi T."/>
        </authorList>
    </citation>
    <scope>NUCLEOTIDE SEQUENCE</scope>
    <source>
        <strain evidence="7">SH1</strain>
    </source>
</reference>
<comment type="subcellular location">
    <subcellularLocation>
        <location evidence="1">Nucleus</location>
    </subcellularLocation>
</comment>
<proteinExistence type="predicted"/>